<dbReference type="InterPro" id="IPR001261">
    <property type="entry name" value="ArgE/DapE_CS"/>
</dbReference>
<dbReference type="AlphaFoldDB" id="A0A838CW84"/>
<proteinExistence type="predicted"/>
<dbReference type="Gene3D" id="3.40.630.10">
    <property type="entry name" value="Zn peptidases"/>
    <property type="match status" value="1"/>
</dbReference>
<gene>
    <name evidence="3" type="ORF">H0266_14975</name>
</gene>
<evidence type="ECO:0000313" key="4">
    <source>
        <dbReference type="Proteomes" id="UP000571017"/>
    </source>
</evidence>
<dbReference type="Proteomes" id="UP000571017">
    <property type="component" value="Unassembled WGS sequence"/>
</dbReference>
<evidence type="ECO:0000256" key="2">
    <source>
        <dbReference type="ARBA" id="ARBA00022801"/>
    </source>
</evidence>
<dbReference type="PROSITE" id="PS00758">
    <property type="entry name" value="ARGE_DAPE_CPG2_1"/>
    <property type="match status" value="1"/>
</dbReference>
<reference evidence="3 4" key="1">
    <citation type="journal article" date="2004" name="Extremophiles">
        <title>Halobacillus locisalis sp. nov., a halophilic bacterium isolated from a marine solar saltern of the Yellow Sea in Korea.</title>
        <authorList>
            <person name="Yoon J.H."/>
            <person name="Kang K.H."/>
            <person name="Oh T.K."/>
            <person name="Park Y.H."/>
        </authorList>
    </citation>
    <scope>NUCLEOTIDE SEQUENCE [LARGE SCALE GENOMIC DNA]</scope>
    <source>
        <strain evidence="3 4">KCTC 3788</strain>
    </source>
</reference>
<sequence length="454" mass="50865">MKTWNRLFIRQGFDLPEVKDHVFDTSLESEGNLSFLFTCLEKIGVDYAESGSMITILDAAVDEERWLEAVDVRGRGRTESMGSELIIRQFDTYISGLVKELNRLGLPTIISCDGHDRRTPHIGFVDEETAERAENLIRTAGRVKVMKRRRDVRIFTERGQLLDLCELLHSLEVADLEKGDDWIQRKQFETELERLLQIDGVSGDEDDIRAFVKEELTPWLDQLKVDDYGNLMGRKAFRSGNGPTILLNAHLDTARSFCEGRRIVKEGAIWRSSAGILGADDRAGLAVLLETLKRLHATNFNGTVKILCTVEEEVGLLGARHVDESFLWDVDAAFVLDRRGSGDIVTSCGGYEPFCDEAFGEWVEQTAGQYSHSDWACTTGGSSDARIWASRGVQTVNLSVGYHMEHTDDECLDVDACYETVNVMAGVFAEARVLKSVLRAGARHRNHNSSVRAL</sequence>
<dbReference type="GO" id="GO:0046872">
    <property type="term" value="F:metal ion binding"/>
    <property type="evidence" value="ECO:0007669"/>
    <property type="project" value="UniProtKB-KW"/>
</dbReference>
<dbReference type="PANTHER" id="PTHR32481">
    <property type="entry name" value="AMINOPEPTIDASE"/>
    <property type="match status" value="1"/>
</dbReference>
<keyword evidence="4" id="KW-1185">Reference proteome</keyword>
<dbReference type="InterPro" id="IPR008007">
    <property type="entry name" value="Peptidase_M42"/>
</dbReference>
<organism evidence="3 4">
    <name type="scientific">Halobacillus locisalis</name>
    <dbReference type="NCBI Taxonomy" id="220753"/>
    <lineage>
        <taxon>Bacteria</taxon>
        <taxon>Bacillati</taxon>
        <taxon>Bacillota</taxon>
        <taxon>Bacilli</taxon>
        <taxon>Bacillales</taxon>
        <taxon>Bacillaceae</taxon>
        <taxon>Halobacillus</taxon>
    </lineage>
</organism>
<keyword evidence="1" id="KW-0479">Metal-binding</keyword>
<dbReference type="PANTHER" id="PTHR32481:SF0">
    <property type="entry name" value="AMINOPEPTIDASE YPDE-RELATED"/>
    <property type="match status" value="1"/>
</dbReference>
<dbReference type="Pfam" id="PF05343">
    <property type="entry name" value="Peptidase_M42"/>
    <property type="match status" value="1"/>
</dbReference>
<dbReference type="EMBL" id="JACEFG010000003">
    <property type="protein sequence ID" value="MBA2176198.1"/>
    <property type="molecule type" value="Genomic_DNA"/>
</dbReference>
<accession>A0A838CW84</accession>
<comment type="caution">
    <text evidence="3">The sequence shown here is derived from an EMBL/GenBank/DDBJ whole genome shotgun (WGS) entry which is preliminary data.</text>
</comment>
<dbReference type="RefSeq" id="WP_181473230.1">
    <property type="nucleotide sequence ID" value="NZ_JACEFG010000003.1"/>
</dbReference>
<evidence type="ECO:0000313" key="3">
    <source>
        <dbReference type="EMBL" id="MBA2176198.1"/>
    </source>
</evidence>
<keyword evidence="2 3" id="KW-0378">Hydrolase</keyword>
<evidence type="ECO:0000256" key="1">
    <source>
        <dbReference type="ARBA" id="ARBA00022723"/>
    </source>
</evidence>
<protein>
    <submittedName>
        <fullName evidence="3">M20/M25/M40 family metallo-hydrolase</fullName>
    </submittedName>
</protein>
<dbReference type="GO" id="GO:0016787">
    <property type="term" value="F:hydrolase activity"/>
    <property type="evidence" value="ECO:0007669"/>
    <property type="project" value="UniProtKB-KW"/>
</dbReference>
<dbReference type="InterPro" id="IPR051464">
    <property type="entry name" value="Peptidase_M42_aminopept"/>
</dbReference>
<dbReference type="SUPFAM" id="SSF53187">
    <property type="entry name" value="Zn-dependent exopeptidases"/>
    <property type="match status" value="1"/>
</dbReference>
<name>A0A838CW84_9BACI</name>